<feature type="transmembrane region" description="Helical" evidence="4">
    <location>
        <begin position="330"/>
        <end position="349"/>
    </location>
</feature>
<dbReference type="GO" id="GO:0016757">
    <property type="term" value="F:glycosyltransferase activity"/>
    <property type="evidence" value="ECO:0007669"/>
    <property type="project" value="UniProtKB-KW"/>
</dbReference>
<dbReference type="InterPro" id="IPR029044">
    <property type="entry name" value="Nucleotide-diphossugar_trans"/>
</dbReference>
<gene>
    <name evidence="5" type="ORF">HNP49_002796</name>
</gene>
<keyword evidence="4" id="KW-0812">Transmembrane</keyword>
<dbReference type="Pfam" id="PF13641">
    <property type="entry name" value="Glyco_tranf_2_3"/>
    <property type="match status" value="1"/>
</dbReference>
<protein>
    <submittedName>
        <fullName evidence="5">Cellulose synthase/poly-beta-1,6-N-acetylglucosamine synthase-like glycosyltransferase</fullName>
    </submittedName>
</protein>
<dbReference type="CDD" id="cd06438">
    <property type="entry name" value="EpsO_like"/>
    <property type="match status" value="1"/>
</dbReference>
<keyword evidence="3 5" id="KW-0808">Transferase</keyword>
<evidence type="ECO:0000313" key="5">
    <source>
        <dbReference type="EMBL" id="MBB6342614.1"/>
    </source>
</evidence>
<evidence type="ECO:0000256" key="3">
    <source>
        <dbReference type="ARBA" id="ARBA00022679"/>
    </source>
</evidence>
<evidence type="ECO:0000256" key="2">
    <source>
        <dbReference type="ARBA" id="ARBA00022676"/>
    </source>
</evidence>
<dbReference type="SUPFAM" id="SSF53448">
    <property type="entry name" value="Nucleotide-diphospho-sugar transferases"/>
    <property type="match status" value="1"/>
</dbReference>
<keyword evidence="2" id="KW-0328">Glycosyltransferase</keyword>
<evidence type="ECO:0000256" key="4">
    <source>
        <dbReference type="SAM" id="Phobius"/>
    </source>
</evidence>
<evidence type="ECO:0000256" key="1">
    <source>
        <dbReference type="ARBA" id="ARBA00006739"/>
    </source>
</evidence>
<name>A0A7X0BX12_9PSED</name>
<accession>A0A7X0BX12</accession>
<dbReference type="RefSeq" id="WP_184684258.1">
    <property type="nucleotide sequence ID" value="NZ_JACHLL010000005.1"/>
</dbReference>
<organism evidence="5 6">
    <name type="scientific">Pseudomonas fluvialis</name>
    <dbReference type="NCBI Taxonomy" id="1793966"/>
    <lineage>
        <taxon>Bacteria</taxon>
        <taxon>Pseudomonadati</taxon>
        <taxon>Pseudomonadota</taxon>
        <taxon>Gammaproteobacteria</taxon>
        <taxon>Pseudomonadales</taxon>
        <taxon>Pseudomonadaceae</taxon>
        <taxon>Pseudomonas</taxon>
    </lineage>
</organism>
<keyword evidence="4" id="KW-0472">Membrane</keyword>
<comment type="caution">
    <text evidence="5">The sequence shown here is derived from an EMBL/GenBank/DDBJ whole genome shotgun (WGS) entry which is preliminary data.</text>
</comment>
<keyword evidence="4" id="KW-1133">Transmembrane helix</keyword>
<feature type="transmembrane region" description="Helical" evidence="4">
    <location>
        <begin position="303"/>
        <end position="323"/>
    </location>
</feature>
<comment type="similarity">
    <text evidence="1">Belongs to the glycosyltransferase 2 family.</text>
</comment>
<dbReference type="AlphaFoldDB" id="A0A7X0BX12"/>
<dbReference type="PANTHER" id="PTHR43630">
    <property type="entry name" value="POLY-BETA-1,6-N-ACETYL-D-GLUCOSAMINE SYNTHASE"/>
    <property type="match status" value="1"/>
</dbReference>
<dbReference type="Proteomes" id="UP000557193">
    <property type="component" value="Unassembled WGS sequence"/>
</dbReference>
<dbReference type="EMBL" id="JACHLL010000005">
    <property type="protein sequence ID" value="MBB6342614.1"/>
    <property type="molecule type" value="Genomic_DNA"/>
</dbReference>
<sequence length="394" mass="42921">MSALISWLLLAMLGLILLPVSVLAVQVLLAGRTSRSAPDLPTRPRLAVLMPAHDEALLIARTVAGVLPQLQSGDRLLVVADNCSDDTAALARQAGAEVVERHDPQRRGKGYALDFGRAHLQADAPDIVIILDADCELGEQALQRLAAACVATARPAQALYLMRAPEQAGLKVRIAEFAWRVKNLLRPSGWAVLGLPCQLMGSGMAFAWRDLGAINLASGHLVEDLQMGLDLCRQGRPPLFCPAAQVISYFPSSDEGLSSQRKRWEHGHLGVILNEVPRLLSESFRRSDWRLLGMTLDLLVPPLALLTLLVLLVLVAAWGWLAISSEAAPALLATLLATLLGAAVLLAWWRCGRDLLSLPTLLYAPVYALKKLPLYLGFALKRQVEWVRSRRDEP</sequence>
<dbReference type="Gene3D" id="3.90.550.10">
    <property type="entry name" value="Spore Coat Polysaccharide Biosynthesis Protein SpsA, Chain A"/>
    <property type="match status" value="1"/>
</dbReference>
<evidence type="ECO:0000313" key="6">
    <source>
        <dbReference type="Proteomes" id="UP000557193"/>
    </source>
</evidence>
<proteinExistence type="inferred from homology"/>
<reference evidence="5 6" key="1">
    <citation type="submission" date="2020-08" db="EMBL/GenBank/DDBJ databases">
        <title>Functional genomics of gut bacteria from endangered species of beetles.</title>
        <authorList>
            <person name="Carlos-Shanley C."/>
        </authorList>
    </citation>
    <scope>NUCLEOTIDE SEQUENCE [LARGE SCALE GENOMIC DNA]</scope>
    <source>
        <strain evidence="5 6">S00202</strain>
    </source>
</reference>
<dbReference type="PANTHER" id="PTHR43630:SF1">
    <property type="entry name" value="POLY-BETA-1,6-N-ACETYL-D-GLUCOSAMINE SYNTHASE"/>
    <property type="match status" value="1"/>
</dbReference>
<keyword evidence="6" id="KW-1185">Reference proteome</keyword>